<organism evidence="2 3">
    <name type="scientific">Xylaria bambusicola</name>
    <dbReference type="NCBI Taxonomy" id="326684"/>
    <lineage>
        <taxon>Eukaryota</taxon>
        <taxon>Fungi</taxon>
        <taxon>Dikarya</taxon>
        <taxon>Ascomycota</taxon>
        <taxon>Pezizomycotina</taxon>
        <taxon>Sordariomycetes</taxon>
        <taxon>Xylariomycetidae</taxon>
        <taxon>Xylariales</taxon>
        <taxon>Xylariaceae</taxon>
        <taxon>Xylaria</taxon>
    </lineage>
</organism>
<dbReference type="Gene3D" id="1.10.600.10">
    <property type="entry name" value="Farnesyl Diphosphate Synthase"/>
    <property type="match status" value="2"/>
</dbReference>
<accession>A0AAN7UDD8</accession>
<name>A0AAN7UDD8_9PEZI</name>
<gene>
    <name evidence="2" type="ORF">RRF57_005890</name>
</gene>
<evidence type="ECO:0008006" key="4">
    <source>
        <dbReference type="Google" id="ProtNLM"/>
    </source>
</evidence>
<evidence type="ECO:0000313" key="2">
    <source>
        <dbReference type="EMBL" id="KAK5630175.1"/>
    </source>
</evidence>
<protein>
    <recommendedName>
        <fullName evidence="4">Terpene synthase</fullName>
    </recommendedName>
</protein>
<dbReference type="EMBL" id="JAWHQM010000015">
    <property type="protein sequence ID" value="KAK5630175.1"/>
    <property type="molecule type" value="Genomic_DNA"/>
</dbReference>
<keyword evidence="3" id="KW-1185">Reference proteome</keyword>
<dbReference type="Pfam" id="PF19086">
    <property type="entry name" value="Terpene_syn_C_2"/>
    <property type="match status" value="1"/>
</dbReference>
<evidence type="ECO:0000256" key="1">
    <source>
        <dbReference type="SAM" id="MobiDB-lite"/>
    </source>
</evidence>
<dbReference type="AlphaFoldDB" id="A0AAN7UDD8"/>
<proteinExistence type="predicted"/>
<comment type="caution">
    <text evidence="2">The sequence shown here is derived from an EMBL/GenBank/DDBJ whole genome shotgun (WGS) entry which is preliminary data.</text>
</comment>
<feature type="region of interest" description="Disordered" evidence="1">
    <location>
        <begin position="14"/>
        <end position="47"/>
    </location>
</feature>
<dbReference type="Proteomes" id="UP001305414">
    <property type="component" value="Unassembled WGS sequence"/>
</dbReference>
<reference evidence="2 3" key="1">
    <citation type="submission" date="2023-10" db="EMBL/GenBank/DDBJ databases">
        <title>Draft genome sequence of Xylaria bambusicola isolate GMP-LS, the root and basal stem rot pathogen of sugarcane in Indonesia.</title>
        <authorList>
            <person name="Selvaraj P."/>
            <person name="Muralishankar V."/>
            <person name="Muruganantham S."/>
            <person name="Sp S."/>
            <person name="Haryani S."/>
            <person name="Lau K.J.X."/>
            <person name="Naqvi N.I."/>
        </authorList>
    </citation>
    <scope>NUCLEOTIDE SEQUENCE [LARGE SCALE GENOMIC DNA]</scope>
    <source>
        <strain evidence="2">GMP-LS</strain>
    </source>
</reference>
<dbReference type="InterPro" id="IPR008949">
    <property type="entry name" value="Isoprenoid_synthase_dom_sf"/>
</dbReference>
<dbReference type="SUPFAM" id="SSF48576">
    <property type="entry name" value="Terpenoid synthases"/>
    <property type="match status" value="2"/>
</dbReference>
<sequence>MLIFRLEQLIKMPSASETNGSNGNGVVNGSHAINNGGPNRNIKNTNGANSRVLHIPDLFDGILSGDPVENPLEPSIGPLSEAWTKALTKMDPKTAKILTKANFAYLISLSAPQADAEAFRMAVDWCIWAFVFDDLMKEYDEGEMRDKTIESAYEMIYTLSLMDDTYPPVDPKKYPLRYMFQSTWHRFQQARGLRKLPSSLQFGLLLTHNLRRSSATLEGNPPKVLIRYTPTSMAGSIQYRARRCYSRLYGDSTTVDRLVLFIRGSRMGARHQVDTGYNGSSLDCHMRARCRRPHLAVRLMKPCLISTVADNRVSVNDVLSYKKDLGFGVEHNLICLLKRQGLSEQQAMDRTGEIMNQCQKDWDDAVANLPSWGEETDKEVQRYLGACRDVARANLWWRYIKTFKSGRYLNAEEATQARTARVLTLQDL</sequence>
<evidence type="ECO:0000313" key="3">
    <source>
        <dbReference type="Proteomes" id="UP001305414"/>
    </source>
</evidence>
<feature type="compositionally biased region" description="Low complexity" evidence="1">
    <location>
        <begin position="19"/>
        <end position="30"/>
    </location>
</feature>
<feature type="compositionally biased region" description="Polar residues" evidence="1">
    <location>
        <begin position="31"/>
        <end position="47"/>
    </location>
</feature>